<reference evidence="2" key="1">
    <citation type="journal article" date="2022" name="Int. J. Mol. Sci.">
        <title>Draft Genome of Tanacetum Coccineum: Genomic Comparison of Closely Related Tanacetum-Family Plants.</title>
        <authorList>
            <person name="Yamashiro T."/>
            <person name="Shiraishi A."/>
            <person name="Nakayama K."/>
            <person name="Satake H."/>
        </authorList>
    </citation>
    <scope>NUCLEOTIDE SEQUENCE</scope>
</reference>
<dbReference type="PANTHER" id="PTHR11439:SF495">
    <property type="entry name" value="REVERSE TRANSCRIPTASE, RNA-DEPENDENT DNA POLYMERASE-RELATED"/>
    <property type="match status" value="1"/>
</dbReference>
<evidence type="ECO:0000313" key="2">
    <source>
        <dbReference type="EMBL" id="GJT74559.1"/>
    </source>
</evidence>
<proteinExistence type="predicted"/>
<dbReference type="InterPro" id="IPR043502">
    <property type="entry name" value="DNA/RNA_pol_sf"/>
</dbReference>
<reference evidence="2" key="2">
    <citation type="submission" date="2022-01" db="EMBL/GenBank/DDBJ databases">
        <authorList>
            <person name="Yamashiro T."/>
            <person name="Shiraishi A."/>
            <person name="Satake H."/>
            <person name="Nakayama K."/>
        </authorList>
    </citation>
    <scope>NUCLEOTIDE SEQUENCE</scope>
</reference>
<dbReference type="SUPFAM" id="SSF56672">
    <property type="entry name" value="DNA/RNA polymerases"/>
    <property type="match status" value="1"/>
</dbReference>
<dbReference type="Proteomes" id="UP001151760">
    <property type="component" value="Unassembled WGS sequence"/>
</dbReference>
<dbReference type="InterPro" id="IPR013103">
    <property type="entry name" value="RVT_2"/>
</dbReference>
<feature type="domain" description="Reverse transcriptase Ty1/copia-type" evidence="1">
    <location>
        <begin position="101"/>
        <end position="228"/>
    </location>
</feature>
<organism evidence="2 3">
    <name type="scientific">Tanacetum coccineum</name>
    <dbReference type="NCBI Taxonomy" id="301880"/>
    <lineage>
        <taxon>Eukaryota</taxon>
        <taxon>Viridiplantae</taxon>
        <taxon>Streptophyta</taxon>
        <taxon>Embryophyta</taxon>
        <taxon>Tracheophyta</taxon>
        <taxon>Spermatophyta</taxon>
        <taxon>Magnoliopsida</taxon>
        <taxon>eudicotyledons</taxon>
        <taxon>Gunneridae</taxon>
        <taxon>Pentapetalae</taxon>
        <taxon>asterids</taxon>
        <taxon>campanulids</taxon>
        <taxon>Asterales</taxon>
        <taxon>Asteraceae</taxon>
        <taxon>Asteroideae</taxon>
        <taxon>Anthemideae</taxon>
        <taxon>Anthemidinae</taxon>
        <taxon>Tanacetum</taxon>
    </lineage>
</organism>
<accession>A0ABQ5GGB6</accession>
<sequence>MVAVTGDDIGGTLVLGRSAVVVAGFGYVCVSRCVFEYCTKNKARLVAKGYRQEEGIDFEESFALVARIEAIRIFIANAANKNMTIYQMDVKTTFLSFAKWLKKALYDLKQASRVRYDMLSSFLLSQEFSKGVVDPTLFTRKAGNNILLVQIYVDDIIFAYTNPAMCDEFANIMTSKFRMSMMGKMSIFLGLQISQSPKGIFINQSKYSLEIINKYGMLSSDPVDTPMVDKSKLDEDLQGKPDDPTHYRGMIGSLMYLTSSRHDLVFVVCMCARYQAKPSEKHLHAVK</sequence>
<evidence type="ECO:0000259" key="1">
    <source>
        <dbReference type="Pfam" id="PF07727"/>
    </source>
</evidence>
<dbReference type="PANTHER" id="PTHR11439">
    <property type="entry name" value="GAG-POL-RELATED RETROTRANSPOSON"/>
    <property type="match status" value="1"/>
</dbReference>
<gene>
    <name evidence="2" type="ORF">Tco_1041284</name>
</gene>
<name>A0ABQ5GGB6_9ASTR</name>
<keyword evidence="3" id="KW-1185">Reference proteome</keyword>
<dbReference type="EMBL" id="BQNB010018451">
    <property type="protein sequence ID" value="GJT74559.1"/>
    <property type="molecule type" value="Genomic_DNA"/>
</dbReference>
<protein>
    <submittedName>
        <fullName evidence="2">Retrovirus-related pol polyprotein from transposon TNT 1-94</fullName>
    </submittedName>
</protein>
<feature type="domain" description="Reverse transcriptase Ty1/copia-type" evidence="1">
    <location>
        <begin position="39"/>
        <end position="96"/>
    </location>
</feature>
<dbReference type="Pfam" id="PF07727">
    <property type="entry name" value="RVT_2"/>
    <property type="match status" value="2"/>
</dbReference>
<evidence type="ECO:0000313" key="3">
    <source>
        <dbReference type="Proteomes" id="UP001151760"/>
    </source>
</evidence>
<comment type="caution">
    <text evidence="2">The sequence shown here is derived from an EMBL/GenBank/DDBJ whole genome shotgun (WGS) entry which is preliminary data.</text>
</comment>